<comment type="caution">
    <text evidence="4">The sequence shown here is derived from an EMBL/GenBank/DDBJ whole genome shotgun (WGS) entry which is preliminary data.</text>
</comment>
<dbReference type="InterPro" id="IPR024498">
    <property type="entry name" value="DUF2786"/>
</dbReference>
<evidence type="ECO:0008006" key="6">
    <source>
        <dbReference type="Google" id="ProtNLM"/>
    </source>
</evidence>
<keyword evidence="5" id="KW-1185">Reference proteome</keyword>
<feature type="compositionally biased region" description="Basic residues" evidence="1">
    <location>
        <begin position="1"/>
        <end position="19"/>
    </location>
</feature>
<reference evidence="4 5" key="1">
    <citation type="submission" date="2020-08" db="EMBL/GenBank/DDBJ databases">
        <title>Sequencing the genomes of 1000 actinobacteria strains.</title>
        <authorList>
            <person name="Klenk H.-P."/>
        </authorList>
    </citation>
    <scope>NUCLEOTIDE SEQUENCE [LARGE SCALE GENOMIC DNA]</scope>
    <source>
        <strain evidence="4 5">DSM 43023</strain>
    </source>
</reference>
<dbReference type="Pfam" id="PF23771">
    <property type="entry name" value="DUF7168"/>
    <property type="match status" value="1"/>
</dbReference>
<dbReference type="AlphaFoldDB" id="A0A7W7RUL4"/>
<evidence type="ECO:0000256" key="1">
    <source>
        <dbReference type="SAM" id="MobiDB-lite"/>
    </source>
</evidence>
<evidence type="ECO:0000313" key="5">
    <source>
        <dbReference type="Proteomes" id="UP000534286"/>
    </source>
</evidence>
<dbReference type="InterPro" id="IPR055592">
    <property type="entry name" value="DUF7168"/>
</dbReference>
<organism evidence="4 5">
    <name type="scientific">Streptosporangium album</name>
    <dbReference type="NCBI Taxonomy" id="47479"/>
    <lineage>
        <taxon>Bacteria</taxon>
        <taxon>Bacillati</taxon>
        <taxon>Actinomycetota</taxon>
        <taxon>Actinomycetes</taxon>
        <taxon>Streptosporangiales</taxon>
        <taxon>Streptosporangiaceae</taxon>
        <taxon>Streptosporangium</taxon>
    </lineage>
</organism>
<evidence type="ECO:0000259" key="2">
    <source>
        <dbReference type="Pfam" id="PF10979"/>
    </source>
</evidence>
<sequence>MGKANRERRKAKEKERKRRQSGDAGAPHGAAGQHDFSSFGFPGKAGFAPFDQSWRSSPAELAEQLVAEAVHARFHGDTDGFERSAAALVERPGVSRWRRVADRTLTATLRRDLADVWRRGWQPADVVRMARKEFGARHVRLLTDAIADEAQKYAAATVDPQWHGQLSALEAKVWWEGDDYSQARGERERLDRAALVTLLLQLICLLATLPRLERLISPPGTARPATLRRGPAVDERMLTRVRALLAKAESTEFPAEAETFTTAAQRLMAKHSIDAALLAAAAHGQSATDKPAGRRIGVEAPYEGPKAVLVDTVAAANRCRAVWSSSFGFSTVLGFPADLDAVELLFTSLLVQATTAMVHAGSHRDGHGRSTTRSFRQSFLTSYAQRIGERLAEATGEAVREAAANSGTDLLPVLAARDQAVNEAVDEMFPQLTSRPVAPSYNRDGWLSGRAAADLATLHGGTEVTG</sequence>
<feature type="domain" description="DUF2786" evidence="2">
    <location>
        <begin position="236"/>
        <end position="274"/>
    </location>
</feature>
<feature type="region of interest" description="Disordered" evidence="1">
    <location>
        <begin position="1"/>
        <end position="38"/>
    </location>
</feature>
<dbReference type="RefSeq" id="WP_184754659.1">
    <property type="nucleotide sequence ID" value="NZ_BAABEK010000048.1"/>
</dbReference>
<proteinExistence type="predicted"/>
<accession>A0A7W7RUL4</accession>
<evidence type="ECO:0000313" key="4">
    <source>
        <dbReference type="EMBL" id="MBB4938493.1"/>
    </source>
</evidence>
<dbReference type="Pfam" id="PF10979">
    <property type="entry name" value="DUF2786"/>
    <property type="match status" value="1"/>
</dbReference>
<feature type="domain" description="DUF7168" evidence="3">
    <location>
        <begin position="307"/>
        <end position="406"/>
    </location>
</feature>
<name>A0A7W7RUL4_9ACTN</name>
<dbReference type="Proteomes" id="UP000534286">
    <property type="component" value="Unassembled WGS sequence"/>
</dbReference>
<evidence type="ECO:0000259" key="3">
    <source>
        <dbReference type="Pfam" id="PF23771"/>
    </source>
</evidence>
<protein>
    <recommendedName>
        <fullName evidence="6">DUF2786 domain-containing protein</fullName>
    </recommendedName>
</protein>
<dbReference type="EMBL" id="JACHJU010000001">
    <property type="protein sequence ID" value="MBB4938493.1"/>
    <property type="molecule type" value="Genomic_DNA"/>
</dbReference>
<gene>
    <name evidence="4" type="ORF">FHR32_002798</name>
</gene>